<name>A0A512M892_9BACT</name>
<gene>
    <name evidence="1" type="ORF">BGE01nite_22430</name>
</gene>
<dbReference type="Proteomes" id="UP000321577">
    <property type="component" value="Unassembled WGS sequence"/>
</dbReference>
<evidence type="ECO:0000313" key="2">
    <source>
        <dbReference type="Proteomes" id="UP000321577"/>
    </source>
</evidence>
<accession>A0A512M892</accession>
<dbReference type="OrthoDB" id="9914143at2"/>
<comment type="caution">
    <text evidence="1">The sequence shown here is derived from an EMBL/GenBank/DDBJ whole genome shotgun (WGS) entry which is preliminary data.</text>
</comment>
<dbReference type="PROSITE" id="PS51257">
    <property type="entry name" value="PROKAR_LIPOPROTEIN"/>
    <property type="match status" value="1"/>
</dbReference>
<protein>
    <recommendedName>
        <fullName evidence="3">Lipoprotein</fullName>
    </recommendedName>
</protein>
<proteinExistence type="predicted"/>
<evidence type="ECO:0008006" key="3">
    <source>
        <dbReference type="Google" id="ProtNLM"/>
    </source>
</evidence>
<sequence>MKTLLKCLIPLILALAGCRESRWLREFELNEKSFDSEAMQMVQDQAKLSIPAGARGLNFRYSPPIDPSFIARIEIPRSESAAFITQIEAMPNEAINISGGLVEKVKWWPPPGTPTLVDRQHNQSDGSYLRLVVREEGGQTILYVRHAVF</sequence>
<dbReference type="AlphaFoldDB" id="A0A512M892"/>
<organism evidence="1 2">
    <name type="scientific">Brevifollis gellanilyticus</name>
    <dbReference type="NCBI Taxonomy" id="748831"/>
    <lineage>
        <taxon>Bacteria</taxon>
        <taxon>Pseudomonadati</taxon>
        <taxon>Verrucomicrobiota</taxon>
        <taxon>Verrucomicrobiia</taxon>
        <taxon>Verrucomicrobiales</taxon>
        <taxon>Verrucomicrobiaceae</taxon>
    </lineage>
</organism>
<keyword evidence="2" id="KW-1185">Reference proteome</keyword>
<evidence type="ECO:0000313" key="1">
    <source>
        <dbReference type="EMBL" id="GEP42952.1"/>
    </source>
</evidence>
<dbReference type="EMBL" id="BKAG01000013">
    <property type="protein sequence ID" value="GEP42952.1"/>
    <property type="molecule type" value="Genomic_DNA"/>
</dbReference>
<reference evidence="1 2" key="1">
    <citation type="submission" date="2019-07" db="EMBL/GenBank/DDBJ databases">
        <title>Whole genome shotgun sequence of Brevifollis gellanilyticus NBRC 108608.</title>
        <authorList>
            <person name="Hosoyama A."/>
            <person name="Uohara A."/>
            <person name="Ohji S."/>
            <person name="Ichikawa N."/>
        </authorList>
    </citation>
    <scope>NUCLEOTIDE SEQUENCE [LARGE SCALE GENOMIC DNA]</scope>
    <source>
        <strain evidence="1 2">NBRC 108608</strain>
    </source>
</reference>
<dbReference type="RefSeq" id="WP_146850533.1">
    <property type="nucleotide sequence ID" value="NZ_BKAG01000013.1"/>
</dbReference>